<dbReference type="FunFam" id="3.40.50.720:FF:000084">
    <property type="entry name" value="Short-chain dehydrogenase reductase"/>
    <property type="match status" value="1"/>
</dbReference>
<sequence length="250" mass="25669">MKSLEKKVAIVTGGGSGIGHAISLLYAAEGTKVVVSDIDEKGGNAAVAEIKAKGGKAVFVKADTSKADDSKQLVEQAVKQFGALHIAVNNAGIGGPQATTGEYPIDGWDKVIGINLSGVFYGMRYQLPAIAAAGGGSIVNMASILGKVGTRLSCAYAAAKHGVIGLTESAALEYADKKIRINAIGPGYIVTPLLTKSLNEAAMKALVSLHPMGRLGTADEVAELALWLNSDKASFVTGAYYNVDGGYLAQ</sequence>
<dbReference type="InterPro" id="IPR002347">
    <property type="entry name" value="SDR_fam"/>
</dbReference>
<dbReference type="PANTHER" id="PTHR24321">
    <property type="entry name" value="DEHYDROGENASES, SHORT CHAIN"/>
    <property type="match status" value="1"/>
</dbReference>
<dbReference type="OrthoDB" id="597477at2"/>
<evidence type="ECO:0000313" key="4">
    <source>
        <dbReference type="Proteomes" id="UP000263900"/>
    </source>
</evidence>
<dbReference type="KEGG" id="pseg:D3H65_21150"/>
<dbReference type="Proteomes" id="UP000263900">
    <property type="component" value="Chromosome"/>
</dbReference>
<gene>
    <name evidence="3" type="ORF">D3H65_21150</name>
</gene>
<dbReference type="CDD" id="cd05233">
    <property type="entry name" value="SDR_c"/>
    <property type="match status" value="1"/>
</dbReference>
<dbReference type="PROSITE" id="PS00061">
    <property type="entry name" value="ADH_SHORT"/>
    <property type="match status" value="1"/>
</dbReference>
<dbReference type="PANTHER" id="PTHR24321:SF8">
    <property type="entry name" value="ESTRADIOL 17-BETA-DEHYDROGENASE 8-RELATED"/>
    <property type="match status" value="1"/>
</dbReference>
<dbReference type="PRINTS" id="PR00081">
    <property type="entry name" value="GDHRDH"/>
</dbReference>
<dbReference type="GO" id="GO:0016491">
    <property type="term" value="F:oxidoreductase activity"/>
    <property type="evidence" value="ECO:0007669"/>
    <property type="project" value="UniProtKB-KW"/>
</dbReference>
<dbReference type="AlphaFoldDB" id="A0A3B7MRC2"/>
<dbReference type="RefSeq" id="WP_119052224.1">
    <property type="nucleotide sequence ID" value="NZ_CP032157.1"/>
</dbReference>
<dbReference type="Gene3D" id="3.40.50.720">
    <property type="entry name" value="NAD(P)-binding Rossmann-like Domain"/>
    <property type="match status" value="1"/>
</dbReference>
<name>A0A3B7MRC2_9BACT</name>
<proteinExistence type="inferred from homology"/>
<accession>A0A3B7MRC2</accession>
<evidence type="ECO:0000313" key="3">
    <source>
        <dbReference type="EMBL" id="AXY76347.1"/>
    </source>
</evidence>
<dbReference type="EMBL" id="CP032157">
    <property type="protein sequence ID" value="AXY76347.1"/>
    <property type="molecule type" value="Genomic_DNA"/>
</dbReference>
<dbReference type="PRINTS" id="PR00080">
    <property type="entry name" value="SDRFAMILY"/>
</dbReference>
<dbReference type="SUPFAM" id="SSF51735">
    <property type="entry name" value="NAD(P)-binding Rossmann-fold domains"/>
    <property type="match status" value="1"/>
</dbReference>
<reference evidence="3 4" key="1">
    <citation type="submission" date="2018-09" db="EMBL/GenBank/DDBJ databases">
        <title>Genome sequencing of strain 6GH32-13.</title>
        <authorList>
            <person name="Weon H.-Y."/>
            <person name="Heo J."/>
            <person name="Kwon S.-W."/>
        </authorList>
    </citation>
    <scope>NUCLEOTIDE SEQUENCE [LARGE SCALE GENOMIC DNA]</scope>
    <source>
        <strain evidence="3 4">5GH32-13</strain>
    </source>
</reference>
<dbReference type="InterPro" id="IPR020904">
    <property type="entry name" value="Sc_DH/Rdtase_CS"/>
</dbReference>
<evidence type="ECO:0000256" key="2">
    <source>
        <dbReference type="ARBA" id="ARBA00023002"/>
    </source>
</evidence>
<keyword evidence="2" id="KW-0560">Oxidoreductase</keyword>
<evidence type="ECO:0000256" key="1">
    <source>
        <dbReference type="ARBA" id="ARBA00006484"/>
    </source>
</evidence>
<comment type="similarity">
    <text evidence="1">Belongs to the short-chain dehydrogenases/reductases (SDR) family.</text>
</comment>
<organism evidence="3 4">
    <name type="scientific">Paraflavitalea soli</name>
    <dbReference type="NCBI Taxonomy" id="2315862"/>
    <lineage>
        <taxon>Bacteria</taxon>
        <taxon>Pseudomonadati</taxon>
        <taxon>Bacteroidota</taxon>
        <taxon>Chitinophagia</taxon>
        <taxon>Chitinophagales</taxon>
        <taxon>Chitinophagaceae</taxon>
        <taxon>Paraflavitalea</taxon>
    </lineage>
</organism>
<dbReference type="NCBIfam" id="NF005559">
    <property type="entry name" value="PRK07231.1"/>
    <property type="match status" value="1"/>
</dbReference>
<dbReference type="Pfam" id="PF13561">
    <property type="entry name" value="adh_short_C2"/>
    <property type="match status" value="1"/>
</dbReference>
<protein>
    <submittedName>
        <fullName evidence="3">SDR family oxidoreductase</fullName>
    </submittedName>
</protein>
<keyword evidence="4" id="KW-1185">Reference proteome</keyword>
<dbReference type="InterPro" id="IPR036291">
    <property type="entry name" value="NAD(P)-bd_dom_sf"/>
</dbReference>